<organism evidence="2 3">
    <name type="scientific">Actinokineospora fastidiosa</name>
    <dbReference type="NCBI Taxonomy" id="1816"/>
    <lineage>
        <taxon>Bacteria</taxon>
        <taxon>Bacillati</taxon>
        <taxon>Actinomycetota</taxon>
        <taxon>Actinomycetes</taxon>
        <taxon>Pseudonocardiales</taxon>
        <taxon>Pseudonocardiaceae</taxon>
        <taxon>Actinokineospora</taxon>
    </lineage>
</organism>
<accession>A0A918GJM5</accession>
<keyword evidence="1" id="KW-1133">Transmembrane helix</keyword>
<feature type="transmembrane region" description="Helical" evidence="1">
    <location>
        <begin position="104"/>
        <end position="123"/>
    </location>
</feature>
<dbReference type="AlphaFoldDB" id="A0A918GJM5"/>
<proteinExistence type="predicted"/>
<feature type="transmembrane region" description="Helical" evidence="1">
    <location>
        <begin position="47"/>
        <end position="68"/>
    </location>
</feature>
<evidence type="ECO:0000256" key="1">
    <source>
        <dbReference type="SAM" id="Phobius"/>
    </source>
</evidence>
<feature type="transmembrane region" description="Helical" evidence="1">
    <location>
        <begin position="80"/>
        <end position="98"/>
    </location>
</feature>
<name>A0A918GJM5_9PSEU</name>
<protein>
    <submittedName>
        <fullName evidence="2">Uncharacterized protein</fullName>
    </submittedName>
</protein>
<comment type="caution">
    <text evidence="2">The sequence shown here is derived from an EMBL/GenBank/DDBJ whole genome shotgun (WGS) entry which is preliminary data.</text>
</comment>
<reference evidence="2" key="2">
    <citation type="submission" date="2020-09" db="EMBL/GenBank/DDBJ databases">
        <authorList>
            <person name="Sun Q."/>
            <person name="Ohkuma M."/>
        </authorList>
    </citation>
    <scope>NUCLEOTIDE SEQUENCE</scope>
    <source>
        <strain evidence="2">JCM 3276</strain>
    </source>
</reference>
<sequence length="137" mass="14472">MTGRMEEKLPKALRPTRVLMYVQGGLGILGNLLILVLLAAVDDEGAGLLIALTVVGVVLAAVILVAAAMMHRRPPWVRPTVLTVEAIVVANGVINLIAGLSAGAFSPMMLLPLVFGVLVIQALTRQEARDWFAGQPV</sequence>
<reference evidence="2" key="1">
    <citation type="journal article" date="2014" name="Int. J. Syst. Evol. Microbiol.">
        <title>Complete genome sequence of Corynebacterium casei LMG S-19264T (=DSM 44701T), isolated from a smear-ripened cheese.</title>
        <authorList>
            <consortium name="US DOE Joint Genome Institute (JGI-PGF)"/>
            <person name="Walter F."/>
            <person name="Albersmeier A."/>
            <person name="Kalinowski J."/>
            <person name="Ruckert C."/>
        </authorList>
    </citation>
    <scope>NUCLEOTIDE SEQUENCE</scope>
    <source>
        <strain evidence="2">JCM 3276</strain>
    </source>
</reference>
<keyword evidence="3" id="KW-1185">Reference proteome</keyword>
<dbReference type="Proteomes" id="UP000660680">
    <property type="component" value="Unassembled WGS sequence"/>
</dbReference>
<feature type="transmembrane region" description="Helical" evidence="1">
    <location>
        <begin position="21"/>
        <end position="41"/>
    </location>
</feature>
<dbReference type="EMBL" id="BMRB01000003">
    <property type="protein sequence ID" value="GGS41195.1"/>
    <property type="molecule type" value="Genomic_DNA"/>
</dbReference>
<keyword evidence="1" id="KW-0812">Transmembrane</keyword>
<keyword evidence="1" id="KW-0472">Membrane</keyword>
<gene>
    <name evidence="2" type="ORF">GCM10010171_39780</name>
</gene>
<evidence type="ECO:0000313" key="3">
    <source>
        <dbReference type="Proteomes" id="UP000660680"/>
    </source>
</evidence>
<evidence type="ECO:0000313" key="2">
    <source>
        <dbReference type="EMBL" id="GGS41195.1"/>
    </source>
</evidence>